<name>A0AAJ0BM71_9PEZI</name>
<proteinExistence type="predicted"/>
<feature type="region of interest" description="Disordered" evidence="1">
    <location>
        <begin position="1"/>
        <end position="305"/>
    </location>
</feature>
<evidence type="ECO:0000256" key="1">
    <source>
        <dbReference type="SAM" id="MobiDB-lite"/>
    </source>
</evidence>
<organism evidence="2 3">
    <name type="scientific">Echria macrotheca</name>
    <dbReference type="NCBI Taxonomy" id="438768"/>
    <lineage>
        <taxon>Eukaryota</taxon>
        <taxon>Fungi</taxon>
        <taxon>Dikarya</taxon>
        <taxon>Ascomycota</taxon>
        <taxon>Pezizomycotina</taxon>
        <taxon>Sordariomycetes</taxon>
        <taxon>Sordariomycetidae</taxon>
        <taxon>Sordariales</taxon>
        <taxon>Schizotheciaceae</taxon>
        <taxon>Echria</taxon>
    </lineage>
</organism>
<dbReference type="Proteomes" id="UP001239445">
    <property type="component" value="Unassembled WGS sequence"/>
</dbReference>
<dbReference type="AlphaFoldDB" id="A0AAJ0BM71"/>
<feature type="compositionally biased region" description="Basic and acidic residues" evidence="1">
    <location>
        <begin position="229"/>
        <end position="245"/>
    </location>
</feature>
<feature type="compositionally biased region" description="Pro residues" evidence="1">
    <location>
        <begin position="212"/>
        <end position="221"/>
    </location>
</feature>
<comment type="caution">
    <text evidence="2">The sequence shown here is derived from an EMBL/GenBank/DDBJ whole genome shotgun (WGS) entry which is preliminary data.</text>
</comment>
<sequence length="305" mass="33192">MTNKTPAGTPKNAPPVTPDQATPTEENKPKEDVPTLQQTPRPFQSEHDNSTGASSAYLFASNLPPYRLERSPPPPEPLGPHGLMAEYNDGDNESSYTADSTEAVYAPSSLSSSVFGEGDMLPGSEHKPDRRPALRSLHVNSTSDPELRSVSRRAVRPQFRSAKQALTSRRENPAAPRAPSCTGWIPVRDELARSGALFPGPRLPFPVFSLLPSPPPSPPTPSVQDGEDKEVNTDDKGANEDNRIETDDEIDDKVPDDGNHANNGGDGSTQDKETRRESTRRRSRALTMEEGEVLKKARSVIPDED</sequence>
<reference evidence="2" key="1">
    <citation type="submission" date="2023-06" db="EMBL/GenBank/DDBJ databases">
        <title>Genome-scale phylogeny and comparative genomics of the fungal order Sordariales.</title>
        <authorList>
            <consortium name="Lawrence Berkeley National Laboratory"/>
            <person name="Hensen N."/>
            <person name="Bonometti L."/>
            <person name="Westerberg I."/>
            <person name="Brannstrom I.O."/>
            <person name="Guillou S."/>
            <person name="Cros-Aarteil S."/>
            <person name="Calhoun S."/>
            <person name="Haridas S."/>
            <person name="Kuo A."/>
            <person name="Mondo S."/>
            <person name="Pangilinan J."/>
            <person name="Riley R."/>
            <person name="Labutti K."/>
            <person name="Andreopoulos B."/>
            <person name="Lipzen A."/>
            <person name="Chen C."/>
            <person name="Yanf M."/>
            <person name="Daum C."/>
            <person name="Ng V."/>
            <person name="Clum A."/>
            <person name="Steindorff A."/>
            <person name="Ohm R."/>
            <person name="Martin F."/>
            <person name="Silar P."/>
            <person name="Natvig D."/>
            <person name="Lalanne C."/>
            <person name="Gautier V."/>
            <person name="Ament-Velasquez S.L."/>
            <person name="Kruys A."/>
            <person name="Hutchinson M.I."/>
            <person name="Powell A.J."/>
            <person name="Barry K."/>
            <person name="Miller A.N."/>
            <person name="Grigoriev I.V."/>
            <person name="Debuchy R."/>
            <person name="Gladieux P."/>
            <person name="Thoren M.H."/>
            <person name="Johannesson H."/>
        </authorList>
    </citation>
    <scope>NUCLEOTIDE SEQUENCE</scope>
    <source>
        <strain evidence="2">PSN4</strain>
    </source>
</reference>
<evidence type="ECO:0000313" key="2">
    <source>
        <dbReference type="EMBL" id="KAK1759412.1"/>
    </source>
</evidence>
<keyword evidence="3" id="KW-1185">Reference proteome</keyword>
<protein>
    <submittedName>
        <fullName evidence="2">Uncharacterized protein</fullName>
    </submittedName>
</protein>
<accession>A0AAJ0BM71</accession>
<dbReference type="EMBL" id="MU839828">
    <property type="protein sequence ID" value="KAK1759412.1"/>
    <property type="molecule type" value="Genomic_DNA"/>
</dbReference>
<gene>
    <name evidence="2" type="ORF">QBC47DRAFT_457693</name>
</gene>
<evidence type="ECO:0000313" key="3">
    <source>
        <dbReference type="Proteomes" id="UP001239445"/>
    </source>
</evidence>